<name>A0A9P0H299_NEZVI</name>
<protein>
    <submittedName>
        <fullName evidence="1">Uncharacterized protein</fullName>
    </submittedName>
</protein>
<proteinExistence type="predicted"/>
<evidence type="ECO:0000313" key="1">
    <source>
        <dbReference type="EMBL" id="CAH1390765.1"/>
    </source>
</evidence>
<accession>A0A9P0H299</accession>
<dbReference type="Proteomes" id="UP001152798">
    <property type="component" value="Chromosome 1"/>
</dbReference>
<sequence length="96" mass="11132">MDKGWPCYLQNIPGKPSLSFPKDLSLHFDLPEDRAPRFSQVHQSHSDKKTASEVCDLSMNTVRDRNYKCYPKSKSDPVDICNTLLDYTKLERLKEL</sequence>
<dbReference type="AlphaFoldDB" id="A0A9P0H299"/>
<dbReference type="EMBL" id="OV725077">
    <property type="protein sequence ID" value="CAH1390765.1"/>
    <property type="molecule type" value="Genomic_DNA"/>
</dbReference>
<organism evidence="1 2">
    <name type="scientific">Nezara viridula</name>
    <name type="common">Southern green stink bug</name>
    <name type="synonym">Cimex viridulus</name>
    <dbReference type="NCBI Taxonomy" id="85310"/>
    <lineage>
        <taxon>Eukaryota</taxon>
        <taxon>Metazoa</taxon>
        <taxon>Ecdysozoa</taxon>
        <taxon>Arthropoda</taxon>
        <taxon>Hexapoda</taxon>
        <taxon>Insecta</taxon>
        <taxon>Pterygota</taxon>
        <taxon>Neoptera</taxon>
        <taxon>Paraneoptera</taxon>
        <taxon>Hemiptera</taxon>
        <taxon>Heteroptera</taxon>
        <taxon>Panheteroptera</taxon>
        <taxon>Pentatomomorpha</taxon>
        <taxon>Pentatomoidea</taxon>
        <taxon>Pentatomidae</taxon>
        <taxon>Pentatominae</taxon>
        <taxon>Nezara</taxon>
    </lineage>
</organism>
<keyword evidence="2" id="KW-1185">Reference proteome</keyword>
<reference evidence="1" key="1">
    <citation type="submission" date="2022-01" db="EMBL/GenBank/DDBJ databases">
        <authorList>
            <person name="King R."/>
        </authorList>
    </citation>
    <scope>NUCLEOTIDE SEQUENCE</scope>
</reference>
<gene>
    <name evidence="1" type="ORF">NEZAVI_LOCUS1908</name>
</gene>
<evidence type="ECO:0000313" key="2">
    <source>
        <dbReference type="Proteomes" id="UP001152798"/>
    </source>
</evidence>